<dbReference type="NCBIfam" id="TIGR00554">
    <property type="entry name" value="panK_bact"/>
    <property type="match status" value="1"/>
</dbReference>
<keyword evidence="10 15" id="KW-0418">Kinase</keyword>
<feature type="domain" description="Phosphoribulokinase/uridine kinase" evidence="14">
    <location>
        <begin position="87"/>
        <end position="241"/>
    </location>
</feature>
<dbReference type="HAMAP" id="MF_00215">
    <property type="entry name" value="Pantothen_kinase_1"/>
    <property type="match status" value="1"/>
</dbReference>
<dbReference type="PIRSF" id="PIRSF000545">
    <property type="entry name" value="Pantothenate_kin"/>
    <property type="match status" value="1"/>
</dbReference>
<evidence type="ECO:0000313" key="16">
    <source>
        <dbReference type="Proteomes" id="UP001451606"/>
    </source>
</evidence>
<dbReference type="GO" id="GO:0005737">
    <property type="term" value="C:cytoplasm"/>
    <property type="evidence" value="ECO:0007669"/>
    <property type="project" value="UniProtKB-SubCell"/>
</dbReference>
<dbReference type="CDD" id="cd02025">
    <property type="entry name" value="PanK"/>
    <property type="match status" value="1"/>
</dbReference>
<evidence type="ECO:0000313" key="15">
    <source>
        <dbReference type="EMBL" id="WYX99741.1"/>
    </source>
</evidence>
<keyword evidence="9" id="KW-0547">Nucleotide-binding</keyword>
<comment type="pathway">
    <text evidence="3">Cofactor biosynthesis; coenzyme A biosynthesis; CoA from (R)-pantothenate: step 1/5.</text>
</comment>
<accession>A0AAX4NE17</accession>
<comment type="similarity">
    <text evidence="4">Belongs to the prokaryotic pantothenate kinase family.</text>
</comment>
<evidence type="ECO:0000256" key="10">
    <source>
        <dbReference type="ARBA" id="ARBA00022777"/>
    </source>
</evidence>
<dbReference type="GO" id="GO:0004594">
    <property type="term" value="F:pantothenate kinase activity"/>
    <property type="evidence" value="ECO:0007669"/>
    <property type="project" value="UniProtKB-EC"/>
</dbReference>
<dbReference type="Gene3D" id="3.40.50.300">
    <property type="entry name" value="P-loop containing nucleotide triphosphate hydrolases"/>
    <property type="match status" value="1"/>
</dbReference>
<evidence type="ECO:0000256" key="6">
    <source>
        <dbReference type="ARBA" id="ARBA00015080"/>
    </source>
</evidence>
<evidence type="ECO:0000256" key="5">
    <source>
        <dbReference type="ARBA" id="ARBA00012102"/>
    </source>
</evidence>
<keyword evidence="11" id="KW-0067">ATP-binding</keyword>
<dbReference type="KEGG" id="omr:OXIME_000283"/>
<evidence type="ECO:0000259" key="14">
    <source>
        <dbReference type="Pfam" id="PF00485"/>
    </source>
</evidence>
<keyword evidence="7" id="KW-0963">Cytoplasm</keyword>
<dbReference type="EC" id="2.7.1.33" evidence="5"/>
<dbReference type="EMBL" id="CP133772">
    <property type="protein sequence ID" value="WYX99741.1"/>
    <property type="molecule type" value="Genomic_DNA"/>
</dbReference>
<keyword evidence="8 15" id="KW-0808">Transferase</keyword>
<evidence type="ECO:0000256" key="9">
    <source>
        <dbReference type="ARBA" id="ARBA00022741"/>
    </source>
</evidence>
<dbReference type="InterPro" id="IPR027417">
    <property type="entry name" value="P-loop_NTPase"/>
</dbReference>
<protein>
    <recommendedName>
        <fullName evidence="6">Pantothenate kinase</fullName>
        <ecNumber evidence="5">2.7.1.33</ecNumber>
    </recommendedName>
    <alternativeName>
        <fullName evidence="13">Pantothenic acid kinase</fullName>
    </alternativeName>
</protein>
<evidence type="ECO:0000256" key="11">
    <source>
        <dbReference type="ARBA" id="ARBA00022840"/>
    </source>
</evidence>
<proteinExistence type="inferred from homology"/>
<dbReference type="SUPFAM" id="SSF52540">
    <property type="entry name" value="P-loop containing nucleoside triphosphate hydrolases"/>
    <property type="match status" value="1"/>
</dbReference>
<dbReference type="GO" id="GO:0005524">
    <property type="term" value="F:ATP binding"/>
    <property type="evidence" value="ECO:0007669"/>
    <property type="project" value="UniProtKB-KW"/>
</dbReference>
<dbReference type="GeneID" id="95967007"/>
<name>A0AAX4NE17_9ARCH</name>
<dbReference type="InterPro" id="IPR006083">
    <property type="entry name" value="PRK/URK"/>
</dbReference>
<dbReference type="AlphaFoldDB" id="A0AAX4NE17"/>
<evidence type="ECO:0000256" key="4">
    <source>
        <dbReference type="ARBA" id="ARBA00006087"/>
    </source>
</evidence>
<evidence type="ECO:0000256" key="13">
    <source>
        <dbReference type="ARBA" id="ARBA00032866"/>
    </source>
</evidence>
<dbReference type="Pfam" id="PF00485">
    <property type="entry name" value="PRK"/>
    <property type="match status" value="1"/>
</dbReference>
<evidence type="ECO:0000256" key="3">
    <source>
        <dbReference type="ARBA" id="ARBA00005225"/>
    </source>
</evidence>
<evidence type="ECO:0000256" key="2">
    <source>
        <dbReference type="ARBA" id="ARBA00004496"/>
    </source>
</evidence>
<keyword evidence="12" id="KW-0173">Coenzyme A biosynthesis</keyword>
<reference evidence="15 16" key="1">
    <citation type="submission" date="2023-09" db="EMBL/GenBank/DDBJ databases">
        <authorList>
            <person name="Golyshina O.V."/>
            <person name="Lunev E.A."/>
            <person name="Bargiela R."/>
            <person name="Gaines M.C."/>
            <person name="Daum B."/>
            <person name="Bale N.J."/>
            <person name="Koenen M."/>
            <person name="Sinninghe Damst J.S."/>
            <person name="Yakimov M."/>
            <person name="Golyshin P.N."/>
        </authorList>
    </citation>
    <scope>NUCLEOTIDE SEQUENCE [LARGE SCALE GENOMIC DNA]</scope>
    <source>
        <strain evidence="15 16">M1</strain>
    </source>
</reference>
<organism evidence="15 16">
    <name type="scientific">Oxyplasma meridianum</name>
    <dbReference type="NCBI Taxonomy" id="3073602"/>
    <lineage>
        <taxon>Archaea</taxon>
        <taxon>Methanobacteriati</taxon>
        <taxon>Thermoplasmatota</taxon>
        <taxon>Thermoplasmata</taxon>
        <taxon>Thermoplasmatales</taxon>
        <taxon>Thermoplasmataceae</taxon>
        <taxon>Oxyplasma</taxon>
    </lineage>
</organism>
<evidence type="ECO:0000256" key="8">
    <source>
        <dbReference type="ARBA" id="ARBA00022679"/>
    </source>
</evidence>
<sequence>MNRNDISPFITFTRQEWTKLRDNTPLTLTENDLDTLKGINENLSIKEVEEVYLPLSRLLNLYLNASKRLYEARNTFLGNSDGGVPYIIGLAGSVAVGKSTTARILQALLRRWPGTPEVDIVATDGFLYPNSVLKEKGIMDRKGFPESYNIRDLLKFLFDVKSGKEEVKAPVYSHLIYDIVKGEEQILKRPNIIILEGLNVLQTSKGTGYRDAPELFVSDFFDFSIYVDAKEEDIMQWYLDRFLVLKETAFKDNRSFFHKYSYFSKDEALETATRIWNSINGPNLKNNINPTKYHAHLIMEKGPSHEVKRISLRKI</sequence>
<dbReference type="GO" id="GO:0015937">
    <property type="term" value="P:coenzyme A biosynthetic process"/>
    <property type="evidence" value="ECO:0007669"/>
    <property type="project" value="UniProtKB-KW"/>
</dbReference>
<dbReference type="Proteomes" id="UP001451606">
    <property type="component" value="Chromosome"/>
</dbReference>
<gene>
    <name evidence="15" type="primary">coaA</name>
    <name evidence="15" type="ORF">OXIME_000283</name>
</gene>
<comment type="subcellular location">
    <subcellularLocation>
        <location evidence="2">Cytoplasm</location>
    </subcellularLocation>
</comment>
<evidence type="ECO:0000256" key="12">
    <source>
        <dbReference type="ARBA" id="ARBA00022993"/>
    </source>
</evidence>
<evidence type="ECO:0000256" key="7">
    <source>
        <dbReference type="ARBA" id="ARBA00022490"/>
    </source>
</evidence>
<dbReference type="RefSeq" id="WP_393971704.1">
    <property type="nucleotide sequence ID" value="NZ_CP133772.1"/>
</dbReference>
<keyword evidence="16" id="KW-1185">Reference proteome</keyword>
<evidence type="ECO:0000256" key="1">
    <source>
        <dbReference type="ARBA" id="ARBA00001206"/>
    </source>
</evidence>
<comment type="catalytic activity">
    <reaction evidence="1">
        <text>(R)-pantothenate + ATP = (R)-4'-phosphopantothenate + ADP + H(+)</text>
        <dbReference type="Rhea" id="RHEA:16373"/>
        <dbReference type="ChEBI" id="CHEBI:10986"/>
        <dbReference type="ChEBI" id="CHEBI:15378"/>
        <dbReference type="ChEBI" id="CHEBI:29032"/>
        <dbReference type="ChEBI" id="CHEBI:30616"/>
        <dbReference type="ChEBI" id="CHEBI:456216"/>
        <dbReference type="EC" id="2.7.1.33"/>
    </reaction>
</comment>
<dbReference type="PANTHER" id="PTHR10285">
    <property type="entry name" value="URIDINE KINASE"/>
    <property type="match status" value="1"/>
</dbReference>
<dbReference type="InterPro" id="IPR004566">
    <property type="entry name" value="PanK"/>
</dbReference>